<dbReference type="AlphaFoldDB" id="A0A2M7QBB5"/>
<accession>A0A2M7QBB5</accession>
<dbReference type="Proteomes" id="UP000230108">
    <property type="component" value="Unassembled WGS sequence"/>
</dbReference>
<dbReference type="EMBL" id="PFLF01000117">
    <property type="protein sequence ID" value="PIY68501.1"/>
    <property type="molecule type" value="Genomic_DNA"/>
</dbReference>
<evidence type="ECO:0000313" key="2">
    <source>
        <dbReference type="Proteomes" id="UP000230108"/>
    </source>
</evidence>
<name>A0A2M7QBB5_9BACT</name>
<proteinExistence type="predicted"/>
<comment type="caution">
    <text evidence="1">The sequence shown here is derived from an EMBL/GenBank/DDBJ whole genome shotgun (WGS) entry which is preliminary data.</text>
</comment>
<organism evidence="1 2">
    <name type="scientific">Candidatus Roizmanbacteria bacterium CG_4_10_14_0_8_um_filter_39_9</name>
    <dbReference type="NCBI Taxonomy" id="1974829"/>
    <lineage>
        <taxon>Bacteria</taxon>
        <taxon>Candidatus Roizmaniibacteriota</taxon>
    </lineage>
</organism>
<reference evidence="2" key="1">
    <citation type="submission" date="2017-09" db="EMBL/GenBank/DDBJ databases">
        <title>Depth-based differentiation of microbial function through sediment-hosted aquifers and enrichment of novel symbionts in the deep terrestrial subsurface.</title>
        <authorList>
            <person name="Probst A.J."/>
            <person name="Ladd B."/>
            <person name="Jarett J.K."/>
            <person name="Geller-Mcgrath D.E."/>
            <person name="Sieber C.M.K."/>
            <person name="Emerson J.B."/>
            <person name="Anantharaman K."/>
            <person name="Thomas B.C."/>
            <person name="Malmstrom R."/>
            <person name="Stieglmeier M."/>
            <person name="Klingl A."/>
            <person name="Woyke T."/>
            <person name="Ryan C.M."/>
            <person name="Banfield J.F."/>
        </authorList>
    </citation>
    <scope>NUCLEOTIDE SEQUENCE [LARGE SCALE GENOMIC DNA]</scope>
</reference>
<sequence>MQKTDKNNKLVPAVVIFILASVIAFGIYKLNTKAPSKPVVTNGVTDEQTIAPTVGAGTQVEFSALAGKKEVLIKIEGTPTETETIDYELSYEEKEKGLQGVIGTIALTKKEQRVEKQITLGTCSSGRCVYHTVVGKIKLTLRFTGSYGNQIFEKEYDI</sequence>
<gene>
    <name evidence="1" type="ORF">COY90_05520</name>
</gene>
<evidence type="ECO:0000313" key="1">
    <source>
        <dbReference type="EMBL" id="PIY68501.1"/>
    </source>
</evidence>
<protein>
    <submittedName>
        <fullName evidence="1">Uncharacterized protein</fullName>
    </submittedName>
</protein>